<dbReference type="Proteomes" id="UP000243884">
    <property type="component" value="Unassembled WGS sequence"/>
</dbReference>
<accession>A0A1W1YLT3</accession>
<dbReference type="STRING" id="371602.SAMN04487984_0774"/>
<evidence type="ECO:0000256" key="1">
    <source>
        <dbReference type="ARBA" id="ARBA00022898"/>
    </source>
</evidence>
<feature type="domain" description="Alanine racemase N-terminal" evidence="5">
    <location>
        <begin position="22"/>
        <end position="222"/>
    </location>
</feature>
<evidence type="ECO:0000256" key="3">
    <source>
        <dbReference type="PIRSR" id="PIRSR004848-1"/>
    </source>
</evidence>
<comment type="cofactor">
    <cofactor evidence="3">
        <name>pyridoxal 5'-phosphate</name>
        <dbReference type="ChEBI" id="CHEBI:597326"/>
    </cofactor>
</comment>
<sequence>MTINDNVLVIQKRMKEAQTQSARHSQPNVTLICVSKYHSVDEAKEVYDSGVRHFAENRPEGLIEKQQYLPDDIVWHYIGSLQTRKVKQVINRIDYLHSLDRLKLAKEIQKRAIHPINCFIQVNVSGELSKHGLHPDDVKNFIQEINALDKINVVGLMTMAPKMANENEIRQTFVELRQLSETLTAEMCQLNRPLQLSMGMSNDYDIAIEEGANFVRIGQAFFKG</sequence>
<dbReference type="OrthoDB" id="9804072at2"/>
<dbReference type="HAMAP" id="MF_02087">
    <property type="entry name" value="PLP_homeostasis"/>
    <property type="match status" value="1"/>
</dbReference>
<dbReference type="SUPFAM" id="SSF51419">
    <property type="entry name" value="PLP-binding barrel"/>
    <property type="match status" value="1"/>
</dbReference>
<dbReference type="InterPro" id="IPR011078">
    <property type="entry name" value="PyrdxlP_homeostasis"/>
</dbReference>
<dbReference type="Gene3D" id="3.20.20.10">
    <property type="entry name" value="Alanine racemase"/>
    <property type="match status" value="1"/>
</dbReference>
<dbReference type="CDD" id="cd00635">
    <property type="entry name" value="PLPDE_III_YBL036c_like"/>
    <property type="match status" value="1"/>
</dbReference>
<dbReference type="PANTHER" id="PTHR10146">
    <property type="entry name" value="PROLINE SYNTHETASE CO-TRANSCRIBED BACTERIAL HOMOLOG PROTEIN"/>
    <property type="match status" value="1"/>
</dbReference>
<reference evidence="7" key="1">
    <citation type="submission" date="2017-04" db="EMBL/GenBank/DDBJ databases">
        <authorList>
            <person name="Varghese N."/>
            <person name="Submissions S."/>
        </authorList>
    </citation>
    <scope>NUCLEOTIDE SEQUENCE [LARGE SCALE GENOMIC DNA]</scope>
    <source>
        <strain evidence="7">DSM 21500</strain>
    </source>
</reference>
<organism evidence="6 7">
    <name type="scientific">Aerococcus suis</name>
    <dbReference type="NCBI Taxonomy" id="371602"/>
    <lineage>
        <taxon>Bacteria</taxon>
        <taxon>Bacillati</taxon>
        <taxon>Bacillota</taxon>
        <taxon>Bacilli</taxon>
        <taxon>Lactobacillales</taxon>
        <taxon>Aerococcaceae</taxon>
        <taxon>Aerococcus</taxon>
    </lineage>
</organism>
<feature type="modified residue" description="N6-(pyridoxal phosphate)lysine" evidence="2 3">
    <location>
        <position position="36"/>
    </location>
</feature>
<gene>
    <name evidence="6" type="ORF">SAMN04487984_0774</name>
</gene>
<dbReference type="InterPro" id="IPR029066">
    <property type="entry name" value="PLP-binding_barrel"/>
</dbReference>
<dbReference type="InterPro" id="IPR001608">
    <property type="entry name" value="Ala_racemase_N"/>
</dbReference>
<evidence type="ECO:0000256" key="2">
    <source>
        <dbReference type="HAMAP-Rule" id="MF_02087"/>
    </source>
</evidence>
<comment type="function">
    <text evidence="2">Pyridoxal 5'-phosphate (PLP)-binding protein, which is involved in PLP homeostasis.</text>
</comment>
<dbReference type="PANTHER" id="PTHR10146:SF14">
    <property type="entry name" value="PYRIDOXAL PHOSPHATE HOMEOSTASIS PROTEIN"/>
    <property type="match status" value="1"/>
</dbReference>
<name>A0A1W1YLT3_9LACT</name>
<dbReference type="GO" id="GO:0030170">
    <property type="term" value="F:pyridoxal phosphate binding"/>
    <property type="evidence" value="ECO:0007669"/>
    <property type="project" value="UniProtKB-UniRule"/>
</dbReference>
<dbReference type="EMBL" id="FWXK01000003">
    <property type="protein sequence ID" value="SMC36761.1"/>
    <property type="molecule type" value="Genomic_DNA"/>
</dbReference>
<dbReference type="AlphaFoldDB" id="A0A1W1YLT3"/>
<keyword evidence="1 2" id="KW-0663">Pyridoxal phosphate</keyword>
<evidence type="ECO:0000259" key="5">
    <source>
        <dbReference type="Pfam" id="PF01168"/>
    </source>
</evidence>
<dbReference type="NCBIfam" id="TIGR00044">
    <property type="entry name" value="YggS family pyridoxal phosphate-dependent enzyme"/>
    <property type="match status" value="1"/>
</dbReference>
<proteinExistence type="inferred from homology"/>
<evidence type="ECO:0000256" key="4">
    <source>
        <dbReference type="RuleBase" id="RU004514"/>
    </source>
</evidence>
<protein>
    <recommendedName>
        <fullName evidence="2">Pyridoxal phosphate homeostasis protein</fullName>
        <shortName evidence="2">PLP homeostasis protein</shortName>
    </recommendedName>
</protein>
<keyword evidence="7" id="KW-1185">Reference proteome</keyword>
<evidence type="ECO:0000313" key="6">
    <source>
        <dbReference type="EMBL" id="SMC36761.1"/>
    </source>
</evidence>
<evidence type="ECO:0000313" key="7">
    <source>
        <dbReference type="Proteomes" id="UP000243884"/>
    </source>
</evidence>
<dbReference type="Pfam" id="PF01168">
    <property type="entry name" value="Ala_racemase_N"/>
    <property type="match status" value="1"/>
</dbReference>
<comment type="similarity">
    <text evidence="2 4">Belongs to the pyridoxal phosphate-binding protein YggS/PROSC family.</text>
</comment>
<dbReference type="RefSeq" id="WP_084098773.1">
    <property type="nucleotide sequence ID" value="NZ_FWXK01000003.1"/>
</dbReference>
<dbReference type="PIRSF" id="PIRSF004848">
    <property type="entry name" value="YBL036c_PLPDEIII"/>
    <property type="match status" value="1"/>
</dbReference>